<accession>A0A6G0Z7F5</accession>
<dbReference type="OrthoDB" id="6577461at2759"/>
<proteinExistence type="predicted"/>
<sequence length="155" mass="17620">MIVKMSSKQNKLNLMVMIIESDDMLLNSMMFMMKKKSTSLNHLRTLCSDIRENHFRSSAEVVVWITKYNKFIQWLSKDKYLLIEESFKSKADAEFPGNVIGAIDRCHINVIASITQTDSYSNCKLGKTIILQAICTEGKLFTNISVGFPGCVHNT</sequence>
<evidence type="ECO:0008006" key="3">
    <source>
        <dbReference type="Google" id="ProtNLM"/>
    </source>
</evidence>
<comment type="caution">
    <text evidence="1">The sequence shown here is derived from an EMBL/GenBank/DDBJ whole genome shotgun (WGS) entry which is preliminary data.</text>
</comment>
<keyword evidence="2" id="KW-1185">Reference proteome</keyword>
<dbReference type="EMBL" id="VUJU01001190">
    <property type="protein sequence ID" value="KAF0766451.1"/>
    <property type="molecule type" value="Genomic_DNA"/>
</dbReference>
<protein>
    <recommendedName>
        <fullName evidence="3">DDE Tnp4 domain-containing protein</fullName>
    </recommendedName>
</protein>
<dbReference type="AlphaFoldDB" id="A0A6G0Z7F5"/>
<dbReference type="Proteomes" id="UP000478052">
    <property type="component" value="Unassembled WGS sequence"/>
</dbReference>
<evidence type="ECO:0000313" key="1">
    <source>
        <dbReference type="EMBL" id="KAF0766451.1"/>
    </source>
</evidence>
<gene>
    <name evidence="1" type="ORF">FWK35_00008192</name>
</gene>
<name>A0A6G0Z7F5_APHCR</name>
<reference evidence="1 2" key="1">
    <citation type="submission" date="2019-08" db="EMBL/GenBank/DDBJ databases">
        <title>Whole genome of Aphis craccivora.</title>
        <authorList>
            <person name="Voronova N.V."/>
            <person name="Shulinski R.S."/>
            <person name="Bandarenka Y.V."/>
            <person name="Zhorov D.G."/>
            <person name="Warner D."/>
        </authorList>
    </citation>
    <scope>NUCLEOTIDE SEQUENCE [LARGE SCALE GENOMIC DNA]</scope>
    <source>
        <strain evidence="1">180601</strain>
        <tissue evidence="1">Whole Body</tissue>
    </source>
</reference>
<organism evidence="1 2">
    <name type="scientific">Aphis craccivora</name>
    <name type="common">Cowpea aphid</name>
    <dbReference type="NCBI Taxonomy" id="307492"/>
    <lineage>
        <taxon>Eukaryota</taxon>
        <taxon>Metazoa</taxon>
        <taxon>Ecdysozoa</taxon>
        <taxon>Arthropoda</taxon>
        <taxon>Hexapoda</taxon>
        <taxon>Insecta</taxon>
        <taxon>Pterygota</taxon>
        <taxon>Neoptera</taxon>
        <taxon>Paraneoptera</taxon>
        <taxon>Hemiptera</taxon>
        <taxon>Sternorrhyncha</taxon>
        <taxon>Aphidomorpha</taxon>
        <taxon>Aphidoidea</taxon>
        <taxon>Aphididae</taxon>
        <taxon>Aphidini</taxon>
        <taxon>Aphis</taxon>
        <taxon>Aphis</taxon>
    </lineage>
</organism>
<evidence type="ECO:0000313" key="2">
    <source>
        <dbReference type="Proteomes" id="UP000478052"/>
    </source>
</evidence>